<dbReference type="SUPFAM" id="SSF56672">
    <property type="entry name" value="DNA/RNA polymerases"/>
    <property type="match status" value="1"/>
</dbReference>
<dbReference type="Gene3D" id="3.10.10.10">
    <property type="entry name" value="HIV Type 1 Reverse Transcriptase, subunit A, domain 1"/>
    <property type="match status" value="1"/>
</dbReference>
<proteinExistence type="predicted"/>
<dbReference type="GO" id="GO:0071897">
    <property type="term" value="P:DNA biosynthetic process"/>
    <property type="evidence" value="ECO:0007669"/>
    <property type="project" value="UniProtKB-ARBA"/>
</dbReference>
<organism evidence="1 2">
    <name type="scientific">Euphydryas editha</name>
    <name type="common">Edith's checkerspot</name>
    <dbReference type="NCBI Taxonomy" id="104508"/>
    <lineage>
        <taxon>Eukaryota</taxon>
        <taxon>Metazoa</taxon>
        <taxon>Ecdysozoa</taxon>
        <taxon>Arthropoda</taxon>
        <taxon>Hexapoda</taxon>
        <taxon>Insecta</taxon>
        <taxon>Pterygota</taxon>
        <taxon>Neoptera</taxon>
        <taxon>Endopterygota</taxon>
        <taxon>Lepidoptera</taxon>
        <taxon>Glossata</taxon>
        <taxon>Ditrysia</taxon>
        <taxon>Papilionoidea</taxon>
        <taxon>Nymphalidae</taxon>
        <taxon>Nymphalinae</taxon>
        <taxon>Euphydryas</taxon>
    </lineage>
</organism>
<reference evidence="1" key="1">
    <citation type="submission" date="2022-03" db="EMBL/GenBank/DDBJ databases">
        <authorList>
            <person name="Tunstrom K."/>
        </authorList>
    </citation>
    <scope>NUCLEOTIDE SEQUENCE</scope>
</reference>
<comment type="caution">
    <text evidence="1">The sequence shown here is derived from an EMBL/GenBank/DDBJ whole genome shotgun (WGS) entry which is preliminary data.</text>
</comment>
<dbReference type="EMBL" id="CAKOGL010000013">
    <property type="protein sequence ID" value="CAH2094076.1"/>
    <property type="molecule type" value="Genomic_DNA"/>
</dbReference>
<dbReference type="InterPro" id="IPR043502">
    <property type="entry name" value="DNA/RNA_pol_sf"/>
</dbReference>
<evidence type="ECO:0008006" key="3">
    <source>
        <dbReference type="Google" id="ProtNLM"/>
    </source>
</evidence>
<sequence>MKIDLLDDSPVVYRPYRLSYSERNQVREIVNELLQNDIIQESNSNYASPILMVKKKRVNNAYVLIIEPLIIKLQKIVFHYRSLMIS</sequence>
<keyword evidence="2" id="KW-1185">Reference proteome</keyword>
<evidence type="ECO:0000313" key="1">
    <source>
        <dbReference type="EMBL" id="CAH2094076.1"/>
    </source>
</evidence>
<dbReference type="Proteomes" id="UP001153954">
    <property type="component" value="Unassembled WGS sequence"/>
</dbReference>
<protein>
    <recommendedName>
        <fullName evidence="3">Reverse transcriptase</fullName>
    </recommendedName>
</protein>
<name>A0AAU9U4T5_EUPED</name>
<dbReference type="AlphaFoldDB" id="A0AAU9U4T5"/>
<gene>
    <name evidence="1" type="ORF">EEDITHA_LOCUS9678</name>
</gene>
<evidence type="ECO:0000313" key="2">
    <source>
        <dbReference type="Proteomes" id="UP001153954"/>
    </source>
</evidence>
<accession>A0AAU9U4T5</accession>